<reference evidence="3" key="2">
    <citation type="journal article" date="2013" name="Nat. Genet.">
        <title>The genome of the platyfish, Xiphophorus maculatus, provides insights into evolutionary adaptation and several complex traits.</title>
        <authorList>
            <person name="Schartl M."/>
            <person name="Walter R.B."/>
            <person name="Shen Y."/>
            <person name="Garcia T."/>
            <person name="Catchen J."/>
            <person name="Amores A."/>
            <person name="Braasch I."/>
            <person name="Chalopin D."/>
            <person name="Volff J.N."/>
            <person name="Lesch K.P."/>
            <person name="Bisazza A."/>
            <person name="Minx P."/>
            <person name="Hillier L."/>
            <person name="Wilson R.K."/>
            <person name="Fuerstenberg S."/>
            <person name="Boore J."/>
            <person name="Searle S."/>
            <person name="Postlethwait J.H."/>
            <person name="Warren W.C."/>
        </authorList>
    </citation>
    <scope>NUCLEOTIDE SEQUENCE [LARGE SCALE GENOMIC DNA]</scope>
    <source>
        <strain evidence="3">JP 163 A</strain>
    </source>
</reference>
<name>A0A3B5PVB2_XIPMA</name>
<feature type="compositionally biased region" description="Acidic residues" evidence="1">
    <location>
        <begin position="74"/>
        <end position="83"/>
    </location>
</feature>
<keyword evidence="3" id="KW-1185">Reference proteome</keyword>
<reference evidence="2" key="3">
    <citation type="submission" date="2025-08" db="UniProtKB">
        <authorList>
            <consortium name="Ensembl"/>
        </authorList>
    </citation>
    <scope>IDENTIFICATION</scope>
    <source>
        <strain evidence="2">JP 163 A</strain>
    </source>
</reference>
<proteinExistence type="predicted"/>
<reference evidence="2" key="4">
    <citation type="submission" date="2025-09" db="UniProtKB">
        <authorList>
            <consortium name="Ensembl"/>
        </authorList>
    </citation>
    <scope>IDENTIFICATION</scope>
    <source>
        <strain evidence="2">JP 163 A</strain>
    </source>
</reference>
<evidence type="ECO:0000256" key="1">
    <source>
        <dbReference type="SAM" id="MobiDB-lite"/>
    </source>
</evidence>
<protein>
    <submittedName>
        <fullName evidence="2">Uncharacterized protein</fullName>
    </submittedName>
</protein>
<dbReference type="Proteomes" id="UP000002852">
    <property type="component" value="Unassembled WGS sequence"/>
</dbReference>
<dbReference type="AlphaFoldDB" id="A0A3B5PVB2"/>
<accession>A0A3B5PVB2</accession>
<dbReference type="InParanoid" id="A0A3B5PVB2"/>
<feature type="compositionally biased region" description="Acidic residues" evidence="1">
    <location>
        <begin position="42"/>
        <end position="52"/>
    </location>
</feature>
<evidence type="ECO:0000313" key="2">
    <source>
        <dbReference type="Ensembl" id="ENSXMAP00000021621.1"/>
    </source>
</evidence>
<reference evidence="3" key="1">
    <citation type="submission" date="2012-01" db="EMBL/GenBank/DDBJ databases">
        <authorList>
            <person name="Walter R."/>
            <person name="Schartl M."/>
            <person name="Warren W."/>
        </authorList>
    </citation>
    <scope>NUCLEOTIDE SEQUENCE [LARGE SCALE GENOMIC DNA]</scope>
    <source>
        <strain evidence="3">JP 163 A</strain>
    </source>
</reference>
<sequence length="96" mass="9590">GALSHVTDVTESGDAVESGLLPATSFSVTGLAVGQAGPSLEPDPEPGLEPDPEPGLGPSLEPDPEPGLGLCLEPEPDPGLEPDPEPRLGPTSAEPH</sequence>
<organism evidence="2 3">
    <name type="scientific">Xiphophorus maculatus</name>
    <name type="common">Southern platyfish</name>
    <name type="synonym">Platypoecilus maculatus</name>
    <dbReference type="NCBI Taxonomy" id="8083"/>
    <lineage>
        <taxon>Eukaryota</taxon>
        <taxon>Metazoa</taxon>
        <taxon>Chordata</taxon>
        <taxon>Craniata</taxon>
        <taxon>Vertebrata</taxon>
        <taxon>Euteleostomi</taxon>
        <taxon>Actinopterygii</taxon>
        <taxon>Neopterygii</taxon>
        <taxon>Teleostei</taxon>
        <taxon>Neoteleostei</taxon>
        <taxon>Acanthomorphata</taxon>
        <taxon>Ovalentaria</taxon>
        <taxon>Atherinomorphae</taxon>
        <taxon>Cyprinodontiformes</taxon>
        <taxon>Poeciliidae</taxon>
        <taxon>Poeciliinae</taxon>
        <taxon>Xiphophorus</taxon>
    </lineage>
</organism>
<feature type="compositionally biased region" description="Low complexity" evidence="1">
    <location>
        <begin position="56"/>
        <end position="73"/>
    </location>
</feature>
<feature type="region of interest" description="Disordered" evidence="1">
    <location>
        <begin position="1"/>
        <end position="96"/>
    </location>
</feature>
<evidence type="ECO:0000313" key="3">
    <source>
        <dbReference type="Proteomes" id="UP000002852"/>
    </source>
</evidence>
<dbReference type="Ensembl" id="ENSXMAT00000024997.1">
    <property type="protein sequence ID" value="ENSXMAP00000021621.1"/>
    <property type="gene ID" value="ENSXMAG00000022704.1"/>
</dbReference>